<organism evidence="1 2">
    <name type="scientific">Callithrix jacchus</name>
    <name type="common">White-tufted-ear marmoset</name>
    <name type="synonym">Simia Jacchus</name>
    <dbReference type="NCBI Taxonomy" id="9483"/>
    <lineage>
        <taxon>Eukaryota</taxon>
        <taxon>Metazoa</taxon>
        <taxon>Chordata</taxon>
        <taxon>Craniata</taxon>
        <taxon>Vertebrata</taxon>
        <taxon>Euteleostomi</taxon>
        <taxon>Mammalia</taxon>
        <taxon>Eutheria</taxon>
        <taxon>Euarchontoglires</taxon>
        <taxon>Primates</taxon>
        <taxon>Haplorrhini</taxon>
        <taxon>Platyrrhini</taxon>
        <taxon>Cebidae</taxon>
        <taxon>Callitrichinae</taxon>
        <taxon>Callithrix</taxon>
        <taxon>Callithrix</taxon>
    </lineage>
</organism>
<keyword evidence="2" id="KW-1185">Reference proteome</keyword>
<dbReference type="GeneTree" id="ENSGT01000000215939"/>
<protein>
    <submittedName>
        <fullName evidence="1">Uncharacterized protein</fullName>
    </submittedName>
</protein>
<reference evidence="1" key="1">
    <citation type="submission" date="2009-03" db="EMBL/GenBank/DDBJ databases">
        <authorList>
            <person name="Warren W."/>
            <person name="Ye L."/>
            <person name="Minx P."/>
            <person name="Worley K."/>
            <person name="Gibbs R."/>
            <person name="Wilson R.K."/>
        </authorList>
    </citation>
    <scope>NUCLEOTIDE SEQUENCE [LARGE SCALE GENOMIC DNA]</scope>
</reference>
<dbReference type="InParanoid" id="A0A2R8MNT2"/>
<dbReference type="AlphaFoldDB" id="A0A2R8MNT2"/>
<proteinExistence type="predicted"/>
<evidence type="ECO:0000313" key="1">
    <source>
        <dbReference type="Ensembl" id="ENSCJAP00000062841.2"/>
    </source>
</evidence>
<dbReference type="Proteomes" id="UP000008225">
    <property type="component" value="Chromosome 13"/>
</dbReference>
<name>A0A2R8MNT2_CALJA</name>
<sequence length="39" mass="4624">VSAWRTQQQQRDAPSKVFLCQRFFMPEKTMVLPGKTQRV</sequence>
<reference evidence="1" key="3">
    <citation type="submission" date="2025-09" db="UniProtKB">
        <authorList>
            <consortium name="Ensembl"/>
        </authorList>
    </citation>
    <scope>IDENTIFICATION</scope>
</reference>
<reference evidence="1" key="2">
    <citation type="submission" date="2025-08" db="UniProtKB">
        <authorList>
            <consortium name="Ensembl"/>
        </authorList>
    </citation>
    <scope>IDENTIFICATION</scope>
</reference>
<dbReference type="Ensembl" id="ENSCJAT00000066454.3">
    <property type="protein sequence ID" value="ENSCJAP00000062841.2"/>
    <property type="gene ID" value="ENSCJAG00000057247.2"/>
</dbReference>
<evidence type="ECO:0000313" key="2">
    <source>
        <dbReference type="Proteomes" id="UP000008225"/>
    </source>
</evidence>
<accession>A0A2R8MNT2</accession>